<gene>
    <name evidence="2" type="ORF">SAMN05518863_103321</name>
</gene>
<sequence length="287" mass="31554">MNTLTRLHVACRLMCAVLPVATLTPNPVQAVELMKWERIPLQVTLKVGQERVVFVDKNVRVGIAPALKGKLRVQSTGGAVYLKANEAFSQTRVQLQDVENGEIIMLDVTAGAKGSAEPVKLVYEGGDSEAEANPEQAEAAKEEKKVSYSTPLPVLLTRYASQRLYAPLRTVEPVPGVRSLPLHLPSSVTTLYPAEPLEIQPIAAWAMQSQNVVAFRVRNMTSRKIVLDPRSLQGKFVSATFQHRFLGLVGTPEDTTMLYLVMDSRPENALIPEAKVSRKARGKHHAD</sequence>
<dbReference type="NCBIfam" id="TIGR03749">
    <property type="entry name" value="conj_TIGR03749"/>
    <property type="match status" value="1"/>
</dbReference>
<feature type="signal peptide" evidence="1">
    <location>
        <begin position="1"/>
        <end position="30"/>
    </location>
</feature>
<evidence type="ECO:0000313" key="2">
    <source>
        <dbReference type="EMBL" id="SFJ92027.1"/>
    </source>
</evidence>
<feature type="chain" id="PRO_5045983611" evidence="1">
    <location>
        <begin position="31"/>
        <end position="287"/>
    </location>
</feature>
<accession>A0A1I3VCX0</accession>
<name>A0A1I3VCX0_9GAMM</name>
<keyword evidence="3" id="KW-1185">Reference proteome</keyword>
<keyword evidence="1" id="KW-0732">Signal</keyword>
<dbReference type="Proteomes" id="UP000198841">
    <property type="component" value="Unassembled WGS sequence"/>
</dbReference>
<protein>
    <submittedName>
        <fullName evidence="2">Integrating conjugative element protein, PFL_4704 family</fullName>
    </submittedName>
</protein>
<dbReference type="EMBL" id="FOSD01000003">
    <property type="protein sequence ID" value="SFJ92027.1"/>
    <property type="molecule type" value="Genomic_DNA"/>
</dbReference>
<dbReference type="RefSeq" id="WP_091003598.1">
    <property type="nucleotide sequence ID" value="NZ_FOSD01000003.1"/>
</dbReference>
<comment type="caution">
    <text evidence="2">The sequence shown here is derived from an EMBL/GenBank/DDBJ whole genome shotgun (WGS) entry which is preliminary data.</text>
</comment>
<dbReference type="InterPro" id="IPR021844">
    <property type="entry name" value="Integr_conj_element_PFL4704"/>
</dbReference>
<evidence type="ECO:0000313" key="3">
    <source>
        <dbReference type="Proteomes" id="UP000198841"/>
    </source>
</evidence>
<reference evidence="2 3" key="1">
    <citation type="submission" date="2016-10" db="EMBL/GenBank/DDBJ databases">
        <authorList>
            <person name="Varghese N."/>
            <person name="Submissions S."/>
        </authorList>
    </citation>
    <scope>NUCLEOTIDE SEQUENCE [LARGE SCALE GENOMIC DNA]</scope>
    <source>
        <strain evidence="2 3">YR512</strain>
    </source>
</reference>
<organism evidence="2 3">
    <name type="scientific">Candidatus Pantoea symbiotica</name>
    <dbReference type="NCBI Taxonomy" id="1884370"/>
    <lineage>
        <taxon>Bacteria</taxon>
        <taxon>Pseudomonadati</taxon>
        <taxon>Pseudomonadota</taxon>
        <taxon>Gammaproteobacteria</taxon>
        <taxon>Enterobacterales</taxon>
        <taxon>Erwiniaceae</taxon>
        <taxon>Pantoea</taxon>
    </lineage>
</organism>
<evidence type="ECO:0000256" key="1">
    <source>
        <dbReference type="SAM" id="SignalP"/>
    </source>
</evidence>
<proteinExistence type="predicted"/>
<dbReference type="Pfam" id="PF11920">
    <property type="entry name" value="DUF3438"/>
    <property type="match status" value="1"/>
</dbReference>